<feature type="domain" description="Reverse transcriptase Ty1/copia-type" evidence="1">
    <location>
        <begin position="35"/>
        <end position="225"/>
    </location>
</feature>
<reference evidence="2" key="1">
    <citation type="journal article" date="2016" name="Sci. Rep.">
        <title>Molecular characterization of firefly nuptial gifts: a multi-omics approach sheds light on postcopulatory sexual selection.</title>
        <authorList>
            <person name="Al-Wathiqui N."/>
            <person name="Fallon T.R."/>
            <person name="South A."/>
            <person name="Weng J.K."/>
            <person name="Lewis S.M."/>
        </authorList>
    </citation>
    <scope>NUCLEOTIDE SEQUENCE</scope>
</reference>
<name>A0A1Y1N3J9_PHOPY</name>
<dbReference type="InterPro" id="IPR043502">
    <property type="entry name" value="DNA/RNA_pol_sf"/>
</dbReference>
<dbReference type="AlphaFoldDB" id="A0A1Y1N3J9"/>
<protein>
    <recommendedName>
        <fullName evidence="1">Reverse transcriptase Ty1/copia-type domain-containing protein</fullName>
    </recommendedName>
</protein>
<evidence type="ECO:0000313" key="2">
    <source>
        <dbReference type="EMBL" id="JAV92454.1"/>
    </source>
</evidence>
<dbReference type="GO" id="GO:0071897">
    <property type="term" value="P:DNA biosynthetic process"/>
    <property type="evidence" value="ECO:0007669"/>
    <property type="project" value="UniProtKB-ARBA"/>
</dbReference>
<dbReference type="EMBL" id="GEZM01013585">
    <property type="protein sequence ID" value="JAV92454.1"/>
    <property type="molecule type" value="Transcribed_RNA"/>
</dbReference>
<evidence type="ECO:0000259" key="1">
    <source>
        <dbReference type="Pfam" id="PF07727"/>
    </source>
</evidence>
<sequence>MIEATPGTYEEAINGVDAGNWKAAIDEELDALERNNTWSLVPLPQDKQSIDSKWVFKVKTTTNGKRYKARLCARGFAQIKGTDYNETYSPTTRYDTIRILLAYAVQQNYKIVQFDVKTAFLYGELEEDIYMAPPLGVTTEQGLVCKLNKSLYGLKQAPRCWNKKFGSFLKSFGFKQCESDKCVYVGNFNNETVILVIYVDDGLILTKKENLLHKITDKMKQTFEITLHRSYVETVQS</sequence>
<accession>A0A1Y1N3J9</accession>
<dbReference type="Pfam" id="PF07727">
    <property type="entry name" value="RVT_2"/>
    <property type="match status" value="1"/>
</dbReference>
<organism evidence="2">
    <name type="scientific">Photinus pyralis</name>
    <name type="common">Common eastern firefly</name>
    <name type="synonym">Lampyris pyralis</name>
    <dbReference type="NCBI Taxonomy" id="7054"/>
    <lineage>
        <taxon>Eukaryota</taxon>
        <taxon>Metazoa</taxon>
        <taxon>Ecdysozoa</taxon>
        <taxon>Arthropoda</taxon>
        <taxon>Hexapoda</taxon>
        <taxon>Insecta</taxon>
        <taxon>Pterygota</taxon>
        <taxon>Neoptera</taxon>
        <taxon>Endopterygota</taxon>
        <taxon>Coleoptera</taxon>
        <taxon>Polyphaga</taxon>
        <taxon>Elateriformia</taxon>
        <taxon>Elateroidea</taxon>
        <taxon>Lampyridae</taxon>
        <taxon>Lampyrinae</taxon>
        <taxon>Photinus</taxon>
    </lineage>
</organism>
<dbReference type="InterPro" id="IPR013103">
    <property type="entry name" value="RVT_2"/>
</dbReference>
<dbReference type="SUPFAM" id="SSF56672">
    <property type="entry name" value="DNA/RNA polymerases"/>
    <property type="match status" value="1"/>
</dbReference>
<proteinExistence type="predicted"/>